<evidence type="ECO:0000256" key="3">
    <source>
        <dbReference type="ARBA" id="ARBA00004269"/>
    </source>
</evidence>
<evidence type="ECO:0000256" key="5">
    <source>
        <dbReference type="ARBA" id="ARBA00022553"/>
    </source>
</evidence>
<reference evidence="16 17" key="1">
    <citation type="journal article" date="2024" name="Ann. Entomol. Soc. Am.">
        <title>Genomic analyses of the southern and eastern yellowjacket wasps (Hymenoptera: Vespidae) reveal evolutionary signatures of social life.</title>
        <authorList>
            <person name="Catto M.A."/>
            <person name="Caine P.B."/>
            <person name="Orr S.E."/>
            <person name="Hunt B.G."/>
            <person name="Goodisman M.A.D."/>
        </authorList>
    </citation>
    <scope>NUCLEOTIDE SEQUENCE [LARGE SCALE GENOMIC DNA]</scope>
    <source>
        <strain evidence="16">232</strain>
        <tissue evidence="16">Head and thorax</tissue>
    </source>
</reference>
<organism evidence="16 17">
    <name type="scientific">Vespula maculifrons</name>
    <name type="common">Eastern yellow jacket</name>
    <name type="synonym">Wasp</name>
    <dbReference type="NCBI Taxonomy" id="7453"/>
    <lineage>
        <taxon>Eukaryota</taxon>
        <taxon>Metazoa</taxon>
        <taxon>Ecdysozoa</taxon>
        <taxon>Arthropoda</taxon>
        <taxon>Hexapoda</taxon>
        <taxon>Insecta</taxon>
        <taxon>Pterygota</taxon>
        <taxon>Neoptera</taxon>
        <taxon>Endopterygota</taxon>
        <taxon>Hymenoptera</taxon>
        <taxon>Apocrita</taxon>
        <taxon>Aculeata</taxon>
        <taxon>Vespoidea</taxon>
        <taxon>Vespidae</taxon>
        <taxon>Vespinae</taxon>
        <taxon>Vespula</taxon>
    </lineage>
</organism>
<dbReference type="PANTHER" id="PTHR47464">
    <property type="entry name" value="MACOILIN"/>
    <property type="match status" value="1"/>
</dbReference>
<evidence type="ECO:0000313" key="16">
    <source>
        <dbReference type="EMBL" id="KAL2721760.1"/>
    </source>
</evidence>
<feature type="transmembrane region" description="Helical" evidence="15">
    <location>
        <begin position="29"/>
        <end position="49"/>
    </location>
</feature>
<keyword evidence="8 15" id="KW-1133">Transmembrane helix</keyword>
<protein>
    <recommendedName>
        <fullName evidence="4">Macoilin</fullName>
    </recommendedName>
    <alternativeName>
        <fullName evidence="12">Transmembrane protein 57</fullName>
    </alternativeName>
</protein>
<keyword evidence="9 15" id="KW-0472">Membrane</keyword>
<proteinExistence type="predicted"/>
<dbReference type="Pfam" id="PF09726">
    <property type="entry name" value="Macoilin"/>
    <property type="match status" value="1"/>
</dbReference>
<evidence type="ECO:0000256" key="6">
    <source>
        <dbReference type="ARBA" id="ARBA00022692"/>
    </source>
</evidence>
<dbReference type="GO" id="GO:0031965">
    <property type="term" value="C:nuclear membrane"/>
    <property type="evidence" value="ECO:0007669"/>
    <property type="project" value="UniProtKB-SubCell"/>
</dbReference>
<dbReference type="GO" id="GO:0030867">
    <property type="term" value="C:rough endoplasmic reticulum membrane"/>
    <property type="evidence" value="ECO:0007669"/>
    <property type="project" value="UniProtKB-SubCell"/>
</dbReference>
<dbReference type="PANTHER" id="PTHR47464:SF2">
    <property type="entry name" value="MACOILIN"/>
    <property type="match status" value="1"/>
</dbReference>
<keyword evidence="13" id="KW-0175">Coiled coil</keyword>
<evidence type="ECO:0000313" key="17">
    <source>
        <dbReference type="Proteomes" id="UP001607303"/>
    </source>
</evidence>
<evidence type="ECO:0000256" key="8">
    <source>
        <dbReference type="ARBA" id="ARBA00022989"/>
    </source>
</evidence>
<evidence type="ECO:0000256" key="14">
    <source>
        <dbReference type="SAM" id="MobiDB-lite"/>
    </source>
</evidence>
<feature type="coiled-coil region" evidence="13">
    <location>
        <begin position="641"/>
        <end position="748"/>
    </location>
</feature>
<evidence type="ECO:0000256" key="7">
    <source>
        <dbReference type="ARBA" id="ARBA00022824"/>
    </source>
</evidence>
<comment type="subcellular location">
    <subcellularLocation>
        <location evidence="2">Nucleus membrane</location>
        <topology evidence="2">Multi-pass membrane protein</topology>
    </subcellularLocation>
    <subcellularLocation>
        <location evidence="3">Rough endoplasmic reticulum membrane</location>
        <topology evidence="3">Multi-pass membrane protein</topology>
    </subcellularLocation>
</comment>
<keyword evidence="11" id="KW-0539">Nucleus</keyword>
<dbReference type="AlphaFoldDB" id="A0ABD2AQ35"/>
<keyword evidence="5" id="KW-0597">Phosphoprotein</keyword>
<evidence type="ECO:0000256" key="9">
    <source>
        <dbReference type="ARBA" id="ARBA00023136"/>
    </source>
</evidence>
<feature type="region of interest" description="Disordered" evidence="14">
    <location>
        <begin position="374"/>
        <end position="411"/>
    </location>
</feature>
<feature type="compositionally biased region" description="Basic and acidic residues" evidence="14">
    <location>
        <begin position="384"/>
        <end position="397"/>
    </location>
</feature>
<evidence type="ECO:0000256" key="10">
    <source>
        <dbReference type="ARBA" id="ARBA00023180"/>
    </source>
</evidence>
<comment type="caution">
    <text evidence="16">The sequence shown here is derived from an EMBL/GenBank/DDBJ whole genome shotgun (WGS) entry which is preliminary data.</text>
</comment>
<evidence type="ECO:0000256" key="12">
    <source>
        <dbReference type="ARBA" id="ARBA00031129"/>
    </source>
</evidence>
<feature type="transmembrane region" description="Helical" evidence="15">
    <location>
        <begin position="221"/>
        <end position="239"/>
    </location>
</feature>
<evidence type="ECO:0000256" key="15">
    <source>
        <dbReference type="SAM" id="Phobius"/>
    </source>
</evidence>
<feature type="coiled-coil region" evidence="13">
    <location>
        <begin position="520"/>
        <end position="610"/>
    </location>
</feature>
<keyword evidence="17" id="KW-1185">Reference proteome</keyword>
<evidence type="ECO:0000256" key="2">
    <source>
        <dbReference type="ARBA" id="ARBA00004232"/>
    </source>
</evidence>
<evidence type="ECO:0000256" key="4">
    <source>
        <dbReference type="ARBA" id="ARBA00021882"/>
    </source>
</evidence>
<comment type="function">
    <text evidence="1">Plays a role in the regulation of neuronal activity.</text>
</comment>
<gene>
    <name evidence="16" type="ORF">V1477_020580</name>
</gene>
<accession>A0ABD2AQ35</accession>
<evidence type="ECO:0000256" key="11">
    <source>
        <dbReference type="ARBA" id="ARBA00023242"/>
    </source>
</evidence>
<name>A0ABD2AQ35_VESMC</name>
<feature type="region of interest" description="Disordered" evidence="14">
    <location>
        <begin position="324"/>
        <end position="359"/>
    </location>
</feature>
<dbReference type="Proteomes" id="UP001607303">
    <property type="component" value="Unassembled WGS sequence"/>
</dbReference>
<keyword evidence="7" id="KW-0256">Endoplasmic reticulum</keyword>
<feature type="transmembrane region" description="Helical" evidence="15">
    <location>
        <begin position="251"/>
        <end position="271"/>
    </location>
</feature>
<keyword evidence="10" id="KW-0325">Glycoprotein</keyword>
<feature type="transmembrane region" description="Helical" evidence="15">
    <location>
        <begin position="127"/>
        <end position="147"/>
    </location>
</feature>
<dbReference type="EMBL" id="JAYRBN010000116">
    <property type="protein sequence ID" value="KAL2721760.1"/>
    <property type="molecule type" value="Genomic_DNA"/>
</dbReference>
<evidence type="ECO:0000256" key="1">
    <source>
        <dbReference type="ARBA" id="ARBA00003440"/>
    </source>
</evidence>
<sequence length="819" mass="94081">MTTKETDRSRARERKRERKTECVFSRLPGGFLVFSVLLHAANNVALVVVKVSKNMKRRNVECGKLRRPLKRKFSPPYASTLEWPFLKITKNLITISVRERMQTSRPKTTAKYFIGEMRLSINPAGRTLLYLKFLLLWAMVILADFILEFRFEFLWPFWLLLRSVYDSFKYQGLAFSVFFICIALTSDMICFFFIPVHWLFFAASTYVWVQYVWHTDKGVCLPTVMLWLLFLYIEAAVRLRDLRHMPFHLDLCRPFAAHCIGYPVVTLGFGFKSYVGYRMRQRKQKDVAKENEFYLQLLQQALPVEQQTASLQQIQSQVQHVNASLEQHTRAQSQRLNSQYNPSPEKSKGNNTCVEANVQNGGLQNGTQFMLQTQSTTMKSNHRKSLDKGERQEDQHNKHTITNVSQSDKSDKRFIHINGSTISHNDVQFIERVGSVNDFDVNEIDKDKTVKGGAYGHTNVRSQSNGSVTGKWNNVKENRDASSTVNVQRERNTRKIKSATDTTTEQQKQQDEYCQRLLVCRRLEADIKRLKSDLQSSRQVEQELRSQINTLINGERQAKGDIQQLQHDNDQLQSKLHGLVTARQLDKQTMSSLEKRIAEERKQRTACEASLVSERRARRAAEEARSAIPPPPPPLVRQECTDACKNKRVQMEQDLKNLRREVKTKEERCNALEKDANRCKENQRESEILLGALNELQEKTRHLENSLSAETRIKLDLFSALGEAKRQLEIRESLIRSQEKEIEMLKAKIAQDLAVMPQDTFGSAPTCATSKLRLNSEVRVTGTKIRTNESSCPGCTVSNLDPNATAYTPKSSLVASTEA</sequence>
<evidence type="ECO:0000256" key="13">
    <source>
        <dbReference type="SAM" id="Coils"/>
    </source>
</evidence>
<dbReference type="InterPro" id="IPR019130">
    <property type="entry name" value="Macoilin"/>
</dbReference>
<keyword evidence="6 15" id="KW-0812">Transmembrane</keyword>